<dbReference type="EMBL" id="JAKELL010000007">
    <property type="protein sequence ID" value="KAH8997355.1"/>
    <property type="molecule type" value="Genomic_DNA"/>
</dbReference>
<dbReference type="InterPro" id="IPR052058">
    <property type="entry name" value="Alcohol_O-acetyltransferase"/>
</dbReference>
<feature type="compositionally biased region" description="Polar residues" evidence="1">
    <location>
        <begin position="33"/>
        <end position="46"/>
    </location>
</feature>
<keyword evidence="3" id="KW-1185">Reference proteome</keyword>
<evidence type="ECO:0008006" key="4">
    <source>
        <dbReference type="Google" id="ProtNLM"/>
    </source>
</evidence>
<feature type="region of interest" description="Disordered" evidence="1">
    <location>
        <begin position="415"/>
        <end position="477"/>
    </location>
</feature>
<sequence length="563" mass="62594">MTSLSVDSSTPMVAGLPSPELSDEETADLVPGQKSQPTITPDTSGPVSRERKLGDSELSYYLPGRAAGVNDMYLHLGFKSPERIVVWGRVRAAWAILRMRHPLLASRVVMRGYDDVRFVYSPPLSPEHALAEAGSQLEYRHQTKDDLIESYLNGPRTLSNERLSYLVVSRTPAKLLTPPSTPRISEVSPVSPLERLTDDDIATDYELFICAAHSIGDGMALHQFANDFFGLLGCASSQEAMEQLVADEWKQRCGQRLPPDVPALPASVEENLGTDPSRFRRVAGRIDFQNSLDKQIGGQAFPRRSDPVRHTIVPTTSFDEKQTKAMLKACKAQGVSISSAMFAICNIAWARMSPREKQELPMMMYAAMNIRPCFPKPIHDSYWFLAVGYFNIILPNFIPASCDVSKTFWHRARKAKEQSSRAANSPMIQSRNREMAIKRGKQSRAWAKEDDEKEAGVCIPSAPKSTSSDKPPEPPRSPSVALLGLSLLGNLDGIYKHANFPDIRLHTLTTGSRQRHSGMLLFGYTFAGKLWISLGYDENGFDRETVDLFWANVDAAVHELLIQ</sequence>
<accession>A0AAD4LL99</accession>
<dbReference type="Gene3D" id="3.30.559.10">
    <property type="entry name" value="Chloramphenicol acetyltransferase-like domain"/>
    <property type="match status" value="1"/>
</dbReference>
<dbReference type="PANTHER" id="PTHR28037">
    <property type="entry name" value="ALCOHOL O-ACETYLTRANSFERASE 1-RELATED"/>
    <property type="match status" value="1"/>
</dbReference>
<dbReference type="PANTHER" id="PTHR28037:SF1">
    <property type="entry name" value="ALCOHOL O-ACETYLTRANSFERASE 1-RELATED"/>
    <property type="match status" value="1"/>
</dbReference>
<organism evidence="2 3">
    <name type="scientific">Lactarius akahatsu</name>
    <dbReference type="NCBI Taxonomy" id="416441"/>
    <lineage>
        <taxon>Eukaryota</taxon>
        <taxon>Fungi</taxon>
        <taxon>Dikarya</taxon>
        <taxon>Basidiomycota</taxon>
        <taxon>Agaricomycotina</taxon>
        <taxon>Agaricomycetes</taxon>
        <taxon>Russulales</taxon>
        <taxon>Russulaceae</taxon>
        <taxon>Lactarius</taxon>
    </lineage>
</organism>
<name>A0AAD4LL99_9AGAM</name>
<dbReference type="AlphaFoldDB" id="A0AAD4LL99"/>
<comment type="caution">
    <text evidence="2">The sequence shown here is derived from an EMBL/GenBank/DDBJ whole genome shotgun (WGS) entry which is preliminary data.</text>
</comment>
<dbReference type="InterPro" id="IPR023213">
    <property type="entry name" value="CAT-like_dom_sf"/>
</dbReference>
<reference evidence="2" key="1">
    <citation type="submission" date="2022-01" db="EMBL/GenBank/DDBJ databases">
        <title>Comparative genomics reveals a dynamic genome evolution in the ectomycorrhizal milk-cap (Lactarius) mushrooms.</title>
        <authorList>
            <consortium name="DOE Joint Genome Institute"/>
            <person name="Lebreton A."/>
            <person name="Tang N."/>
            <person name="Kuo A."/>
            <person name="LaButti K."/>
            <person name="Drula E."/>
            <person name="Barry K."/>
            <person name="Clum A."/>
            <person name="Lipzen A."/>
            <person name="Mousain D."/>
            <person name="Ng V."/>
            <person name="Wang R."/>
            <person name="Wang X."/>
            <person name="Dai Y."/>
            <person name="Henrissat B."/>
            <person name="Grigoriev I.V."/>
            <person name="Guerin-Laguette A."/>
            <person name="Yu F."/>
            <person name="Martin F.M."/>
        </authorList>
    </citation>
    <scope>NUCLEOTIDE SEQUENCE</scope>
    <source>
        <strain evidence="2">QP</strain>
    </source>
</reference>
<proteinExistence type="predicted"/>
<dbReference type="Proteomes" id="UP001201163">
    <property type="component" value="Unassembled WGS sequence"/>
</dbReference>
<protein>
    <recommendedName>
        <fullName evidence="4">Acyltransferase</fullName>
    </recommendedName>
</protein>
<feature type="region of interest" description="Disordered" evidence="1">
    <location>
        <begin position="1"/>
        <end position="52"/>
    </location>
</feature>
<evidence type="ECO:0000313" key="3">
    <source>
        <dbReference type="Proteomes" id="UP001201163"/>
    </source>
</evidence>
<evidence type="ECO:0000313" key="2">
    <source>
        <dbReference type="EMBL" id="KAH8997355.1"/>
    </source>
</evidence>
<gene>
    <name evidence="2" type="ORF">EDB92DRAFT_2030739</name>
</gene>
<dbReference type="Gene3D" id="3.30.559.30">
    <property type="entry name" value="Nonribosomal peptide synthetase, condensation domain"/>
    <property type="match status" value="1"/>
</dbReference>
<feature type="compositionally biased region" description="Polar residues" evidence="1">
    <location>
        <begin position="1"/>
        <end position="11"/>
    </location>
</feature>
<feature type="compositionally biased region" description="Polar residues" evidence="1">
    <location>
        <begin position="420"/>
        <end position="430"/>
    </location>
</feature>
<evidence type="ECO:0000256" key="1">
    <source>
        <dbReference type="SAM" id="MobiDB-lite"/>
    </source>
</evidence>